<protein>
    <submittedName>
        <fullName evidence="1">Uncharacterized protein</fullName>
    </submittedName>
</protein>
<accession>A0A383EUF1</accession>
<name>A0A383EUF1_9ZZZZ</name>
<organism evidence="1">
    <name type="scientific">marine metagenome</name>
    <dbReference type="NCBI Taxonomy" id="408172"/>
    <lineage>
        <taxon>unclassified sequences</taxon>
        <taxon>metagenomes</taxon>
        <taxon>ecological metagenomes</taxon>
    </lineage>
</organism>
<sequence>MQYNPNKTRFLPLLESAYGNSLKVWLFPWNFLNSGRSAVTVPGTSPKQ</sequence>
<evidence type="ECO:0000313" key="1">
    <source>
        <dbReference type="EMBL" id="SVE60214.1"/>
    </source>
</evidence>
<dbReference type="AlphaFoldDB" id="A0A383EUF1"/>
<dbReference type="EMBL" id="UINC01228767">
    <property type="protein sequence ID" value="SVE60214.1"/>
    <property type="molecule type" value="Genomic_DNA"/>
</dbReference>
<proteinExistence type="predicted"/>
<reference evidence="1" key="1">
    <citation type="submission" date="2018-05" db="EMBL/GenBank/DDBJ databases">
        <authorList>
            <person name="Lanie J.A."/>
            <person name="Ng W.-L."/>
            <person name="Kazmierczak K.M."/>
            <person name="Andrzejewski T.M."/>
            <person name="Davidsen T.M."/>
            <person name="Wayne K.J."/>
            <person name="Tettelin H."/>
            <person name="Glass J.I."/>
            <person name="Rusch D."/>
            <person name="Podicherti R."/>
            <person name="Tsui H.-C.T."/>
            <person name="Winkler M.E."/>
        </authorList>
    </citation>
    <scope>NUCLEOTIDE SEQUENCE</scope>
</reference>
<gene>
    <name evidence="1" type="ORF">METZ01_LOCUS513068</name>
</gene>